<feature type="compositionally biased region" description="Basic and acidic residues" evidence="1">
    <location>
        <begin position="698"/>
        <end position="743"/>
    </location>
</feature>
<evidence type="ECO:0000313" key="2">
    <source>
        <dbReference type="EMBL" id="CAH2353754.1"/>
    </source>
</evidence>
<protein>
    <submittedName>
        <fullName evidence="2">Uncharacterized protein</fullName>
    </submittedName>
</protein>
<feature type="compositionally biased region" description="Polar residues" evidence="1">
    <location>
        <begin position="470"/>
        <end position="481"/>
    </location>
</feature>
<feature type="compositionally biased region" description="Acidic residues" evidence="1">
    <location>
        <begin position="847"/>
        <end position="859"/>
    </location>
</feature>
<feature type="compositionally biased region" description="Basic and acidic residues" evidence="1">
    <location>
        <begin position="669"/>
        <end position="684"/>
    </location>
</feature>
<feature type="compositionally biased region" description="Polar residues" evidence="1">
    <location>
        <begin position="422"/>
        <end position="441"/>
    </location>
</feature>
<evidence type="ECO:0000313" key="3">
    <source>
        <dbReference type="Proteomes" id="UP000837801"/>
    </source>
</evidence>
<feature type="region of interest" description="Disordered" evidence="1">
    <location>
        <begin position="1014"/>
        <end position="1041"/>
    </location>
</feature>
<feature type="region of interest" description="Disordered" evidence="1">
    <location>
        <begin position="286"/>
        <end position="406"/>
    </location>
</feature>
<feature type="compositionally biased region" description="Polar residues" evidence="1">
    <location>
        <begin position="517"/>
        <end position="528"/>
    </location>
</feature>
<feature type="region of interest" description="Disordered" evidence="1">
    <location>
        <begin position="824"/>
        <end position="890"/>
    </location>
</feature>
<feature type="compositionally biased region" description="Low complexity" evidence="1">
    <location>
        <begin position="116"/>
        <end position="170"/>
    </location>
</feature>
<feature type="compositionally biased region" description="Polar residues" evidence="1">
    <location>
        <begin position="781"/>
        <end position="808"/>
    </location>
</feature>
<feature type="compositionally biased region" description="Low complexity" evidence="1">
    <location>
        <begin position="359"/>
        <end position="406"/>
    </location>
</feature>
<feature type="region of interest" description="Disordered" evidence="1">
    <location>
        <begin position="1193"/>
        <end position="1214"/>
    </location>
</feature>
<feature type="compositionally biased region" description="Basic and acidic residues" evidence="1">
    <location>
        <begin position="460"/>
        <end position="469"/>
    </location>
</feature>
<feature type="region of interest" description="Disordered" evidence="1">
    <location>
        <begin position="1233"/>
        <end position="1293"/>
    </location>
</feature>
<feature type="region of interest" description="Disordered" evidence="1">
    <location>
        <begin position="595"/>
        <end position="622"/>
    </location>
</feature>
<feature type="compositionally biased region" description="Low complexity" evidence="1">
    <location>
        <begin position="643"/>
        <end position="652"/>
    </location>
</feature>
<evidence type="ECO:0000256" key="1">
    <source>
        <dbReference type="SAM" id="MobiDB-lite"/>
    </source>
</evidence>
<dbReference type="EMBL" id="CAKXYY010000012">
    <property type="protein sequence ID" value="CAH2353754.1"/>
    <property type="molecule type" value="Genomic_DNA"/>
</dbReference>
<feature type="region of interest" description="Disordered" evidence="1">
    <location>
        <begin position="113"/>
        <end position="173"/>
    </location>
</feature>
<feature type="region of interest" description="Disordered" evidence="1">
    <location>
        <begin position="947"/>
        <end position="975"/>
    </location>
</feature>
<feature type="compositionally biased region" description="Polar residues" evidence="1">
    <location>
        <begin position="868"/>
        <end position="888"/>
    </location>
</feature>
<gene>
    <name evidence="2" type="ORF">CLIB1423_12S02190</name>
</gene>
<feature type="compositionally biased region" description="Acidic residues" evidence="1">
    <location>
        <begin position="1112"/>
        <end position="1129"/>
    </location>
</feature>
<feature type="region of interest" description="Disordered" evidence="1">
    <location>
        <begin position="460"/>
        <end position="486"/>
    </location>
</feature>
<reference evidence="2" key="1">
    <citation type="submission" date="2022-03" db="EMBL/GenBank/DDBJ databases">
        <authorList>
            <person name="Legras J.-L."/>
            <person name="Devillers H."/>
            <person name="Grondin C."/>
        </authorList>
    </citation>
    <scope>NUCLEOTIDE SEQUENCE</scope>
    <source>
        <strain evidence="2">CLIB 1423</strain>
    </source>
</reference>
<accession>A0A9P0VZA5</accession>
<feature type="region of interest" description="Disordered" evidence="1">
    <location>
        <begin position="1103"/>
        <end position="1129"/>
    </location>
</feature>
<feature type="region of interest" description="Disordered" evidence="1">
    <location>
        <begin position="1143"/>
        <end position="1172"/>
    </location>
</feature>
<feature type="compositionally biased region" description="Polar residues" evidence="1">
    <location>
        <begin position="595"/>
        <end position="604"/>
    </location>
</feature>
<comment type="caution">
    <text evidence="2">The sequence shown here is derived from an EMBL/GenBank/DDBJ whole genome shotgun (WGS) entry which is preliminary data.</text>
</comment>
<keyword evidence="3" id="KW-1185">Reference proteome</keyword>
<feature type="compositionally biased region" description="Low complexity" evidence="1">
    <location>
        <begin position="529"/>
        <end position="538"/>
    </location>
</feature>
<proteinExistence type="predicted"/>
<feature type="region of interest" description="Disordered" evidence="1">
    <location>
        <begin position="57"/>
        <end position="100"/>
    </location>
</feature>
<organism evidence="2 3">
    <name type="scientific">[Candida] railenensis</name>
    <dbReference type="NCBI Taxonomy" id="45579"/>
    <lineage>
        <taxon>Eukaryota</taxon>
        <taxon>Fungi</taxon>
        <taxon>Dikarya</taxon>
        <taxon>Ascomycota</taxon>
        <taxon>Saccharomycotina</taxon>
        <taxon>Pichiomycetes</taxon>
        <taxon>Debaryomycetaceae</taxon>
        <taxon>Kurtzmaniella</taxon>
    </lineage>
</organism>
<feature type="region of interest" description="Disordered" evidence="1">
    <location>
        <begin position="635"/>
        <end position="809"/>
    </location>
</feature>
<feature type="region of interest" description="Disordered" evidence="1">
    <location>
        <begin position="517"/>
        <end position="538"/>
    </location>
</feature>
<dbReference type="Proteomes" id="UP000837801">
    <property type="component" value="Unassembled WGS sequence"/>
</dbReference>
<dbReference type="OrthoDB" id="4096741at2759"/>
<feature type="region of interest" description="Disordered" evidence="1">
    <location>
        <begin position="420"/>
        <end position="441"/>
    </location>
</feature>
<feature type="compositionally biased region" description="Basic and acidic residues" evidence="1">
    <location>
        <begin position="1152"/>
        <end position="1164"/>
    </location>
</feature>
<feature type="compositionally biased region" description="Polar residues" evidence="1">
    <location>
        <begin position="336"/>
        <end position="345"/>
    </location>
</feature>
<feature type="compositionally biased region" description="Polar residues" evidence="1">
    <location>
        <begin position="1255"/>
        <end position="1275"/>
    </location>
</feature>
<feature type="compositionally biased region" description="Basic and acidic residues" evidence="1">
    <location>
        <begin position="346"/>
        <end position="355"/>
    </location>
</feature>
<feature type="region of interest" description="Disordered" evidence="1">
    <location>
        <begin position="237"/>
        <end position="258"/>
    </location>
</feature>
<feature type="compositionally biased region" description="Polar residues" evidence="1">
    <location>
        <begin position="295"/>
        <end position="311"/>
    </location>
</feature>
<sequence>MVGFFSRRRQGFNRYSEELNRYQQNSVAGLPNNGLDRNDSLSNGAGSAALAALRMHSPQTQAPPQRQSQYARSNSLTSAAVSRQPVRTNSLSSGNGRANSLRTYVYTPKASYVAGQPTQAPSPQRQPQPRLNSLNSNSSAPPRRNSLRTNSLNSQSSLRRQSHQPQQQSSGHQKFANDTLFEEEDDDNIVGVVTTTKTTKVVDAQGRTQSITTETIKTLPDGSNIIETRTKNISRSNSLNAVNNGGNNNNGSNRASSLLSNQAGGYNLKKIDEHLHDFDYSYHDGITNKRAPDQDPNSNLNGVQTNFENSPPTSPIVDGTISGDGSPNPKPLRSILKNSAKNVESIQEKYAEPDSAKLAAAAAAQDHEPSSSPSQVEESKSPSAAAYKAAQMHGSPVSVTSTKGVSSSVAAAAAAAASLSKMVTSTPLSTQSDNEYTPTEEQFSDALETLDKRKSFIEVEKSLDPREGTDSTLSSHPYQNLKTKENDAEFKVPNLTHESITPVTLQPSPVLTTTRKFSNSVEQQQTTPSNIPLSASSSISGSIKFNDKVETIGYASSYQKPLQPPPSKAISEEEMYERALEAAKIRVFGETNEVSPQIQRNSVRAPSPPQQQQTKDKRTMSITSNLSSLLDEARRNKKSNMGSPSYQQQSPPAQVPHFNTDEVITGSGVKDDYHYQNHHKDFSRHSMRGAPQGPVVDSTRKDRAKEEKNFAKQRAKEEKLAKKQASKDAVDAKKKAEREEKQSAKTGKRSAISFFTKKKDKQSSIYSSSSLGNGSIDYETPQVTDTTGTTFDSIDETPISTNPLSGSDQPLRVSEQLAVSSPITPVPVQVRSTSSSPRTPLAGPVIIEEEGEEGEEGDVEDSRVEQLVQRNNTVPSNEVQENVTSSPMTPKEQHIVHVPEINGKKQKRGLFSKLSGKKKSELSKKETISVLPSINVKPVEPEVERKLSEKESSIENTPVSNVELPEPVLIDQKSPAAPQVNLDSYSDEIKNTSLEVDQIPPYLKLEDANAERVAKSTSNPVEDAEEVVEPAAESLYSDSVPNAYEPEALKNEEDFKEPSPHPSVIDVESIHKSISESMEVGEVQSDADDESMLDEFTKKLRAAAQTVTRDDGEADETFDETFDRDDNEDLNLEYDNDLENKNILGEISPAKESPKENVVIKETENNYSPPDVIYIPKGEAPLSPASELPPVLGPAIKTVPSSKPKPKQDLINGQIKKPVQELESSFVNSKLVSEEKSEASNTDYLKDFVPPSAPALNNHNSTSSPGSVHRNSSTIDPIEGSPKSVQSTDSRKSRFRQKILKYFVHTYEK</sequence>
<name>A0A9P0VZA5_9ASCO</name>